<dbReference type="PROSITE" id="PS51787">
    <property type="entry name" value="LON_N"/>
    <property type="match status" value="1"/>
</dbReference>
<evidence type="ECO:0000313" key="24">
    <source>
        <dbReference type="Proteomes" id="UP000824262"/>
    </source>
</evidence>
<dbReference type="Pfam" id="PF00004">
    <property type="entry name" value="AAA"/>
    <property type="match status" value="1"/>
</dbReference>
<evidence type="ECO:0000256" key="7">
    <source>
        <dbReference type="ARBA" id="ARBA00022840"/>
    </source>
</evidence>
<comment type="function">
    <text evidence="10 14">ATP-dependent serine protease that mediates the selective degradation of mutant and abnormal proteins as well as certain short-lived regulatory proteins. Required for cellular homeostasis and for survival from DNA damage and developmental changes induced by stress. Degrades polypeptides processively to yield small peptide fragments that are 5 to 10 amino acids long. Binds to DNA in a double-stranded, site-specific manner.</text>
</comment>
<dbReference type="EMBL" id="DVGA01000021">
    <property type="protein sequence ID" value="HIQ77918.1"/>
    <property type="molecule type" value="Genomic_DNA"/>
</dbReference>
<evidence type="ECO:0000256" key="16">
    <source>
        <dbReference type="PIRSR" id="PIRSR001174-1"/>
    </source>
</evidence>
<dbReference type="PIRSF" id="PIRSF001174">
    <property type="entry name" value="Lon_proteas"/>
    <property type="match status" value="1"/>
</dbReference>
<keyword evidence="6 14" id="KW-0720">Serine protease</keyword>
<evidence type="ECO:0000256" key="15">
    <source>
        <dbReference type="PIRNR" id="PIRNR001174"/>
    </source>
</evidence>
<evidence type="ECO:0000256" key="10">
    <source>
        <dbReference type="ARBA" id="ARBA00053875"/>
    </source>
</evidence>
<feature type="region of interest" description="Disordered" evidence="20">
    <location>
        <begin position="779"/>
        <end position="809"/>
    </location>
</feature>
<organism evidence="23 24">
    <name type="scientific">Candidatus Scatomorpha intestinavium</name>
    <dbReference type="NCBI Taxonomy" id="2840922"/>
    <lineage>
        <taxon>Bacteria</taxon>
        <taxon>Bacillati</taxon>
        <taxon>Bacillota</taxon>
        <taxon>Clostridia</taxon>
        <taxon>Eubacteriales</taxon>
        <taxon>Candidatus Scatomorpha</taxon>
    </lineage>
</organism>
<evidence type="ECO:0000256" key="18">
    <source>
        <dbReference type="PROSITE-ProRule" id="PRU01122"/>
    </source>
</evidence>
<dbReference type="SMART" id="SM00382">
    <property type="entry name" value="AAA"/>
    <property type="match status" value="1"/>
</dbReference>
<dbReference type="InterPro" id="IPR003593">
    <property type="entry name" value="AAA+_ATPase"/>
</dbReference>
<evidence type="ECO:0000256" key="1">
    <source>
        <dbReference type="ARBA" id="ARBA00004496"/>
    </source>
</evidence>
<evidence type="ECO:0000256" key="13">
    <source>
        <dbReference type="ARBA" id="ARBA00082722"/>
    </source>
</evidence>
<feature type="domain" description="Lon proteolytic" evidence="21">
    <location>
        <begin position="594"/>
        <end position="775"/>
    </location>
</feature>
<dbReference type="InterPro" id="IPR008268">
    <property type="entry name" value="Peptidase_S16_AS"/>
</dbReference>
<evidence type="ECO:0000256" key="5">
    <source>
        <dbReference type="ARBA" id="ARBA00022801"/>
    </source>
</evidence>
<dbReference type="PROSITE" id="PS01046">
    <property type="entry name" value="LON_SER"/>
    <property type="match status" value="1"/>
</dbReference>
<proteinExistence type="evidence at transcript level"/>
<evidence type="ECO:0000259" key="22">
    <source>
        <dbReference type="PROSITE" id="PS51787"/>
    </source>
</evidence>
<dbReference type="SMART" id="SM00464">
    <property type="entry name" value="LON"/>
    <property type="match status" value="1"/>
</dbReference>
<dbReference type="Pfam" id="PF22667">
    <property type="entry name" value="Lon_lid"/>
    <property type="match status" value="1"/>
</dbReference>
<dbReference type="InterPro" id="IPR054594">
    <property type="entry name" value="Lon_lid"/>
</dbReference>
<dbReference type="NCBIfam" id="TIGR00763">
    <property type="entry name" value="lon"/>
    <property type="match status" value="1"/>
</dbReference>
<evidence type="ECO:0000256" key="2">
    <source>
        <dbReference type="ARBA" id="ARBA00022490"/>
    </source>
</evidence>
<dbReference type="InterPro" id="IPR027065">
    <property type="entry name" value="Lon_Prtase"/>
</dbReference>
<dbReference type="InterPro" id="IPR008269">
    <property type="entry name" value="Lon_proteolytic"/>
</dbReference>
<dbReference type="GO" id="GO:0043565">
    <property type="term" value="F:sequence-specific DNA binding"/>
    <property type="evidence" value="ECO:0007669"/>
    <property type="project" value="UniProtKB-UniRule"/>
</dbReference>
<dbReference type="HAMAP" id="MF_01973">
    <property type="entry name" value="lon_bact"/>
    <property type="match status" value="1"/>
</dbReference>
<dbReference type="GO" id="GO:0004252">
    <property type="term" value="F:serine-type endopeptidase activity"/>
    <property type="evidence" value="ECO:0007669"/>
    <property type="project" value="UniProtKB-UniRule"/>
</dbReference>
<dbReference type="Gene3D" id="1.20.58.1480">
    <property type="match status" value="1"/>
</dbReference>
<sequence>MSDFEFNSRRTLPVLPLRGLSVFPGMLLNFDVERPMSVAALNFAMGADQVIFLTAQKEISKDVPFLDDIYRVGTVCRVRQMLRQPGGKTVRVMVEGAARGRIESVTMDSPCMFAEIEPMPDVSEKTTVKTEALCRRCTALYGEYAEISGSVAPESVINIMTSTDAAYVSDFIAQNIYLKPREKQSLLEELRPSRRLSALCRMLTRELSLLSIERELNESTQEAMNRNQREYFLREQMKIIQSELGEDDTPQELDDYRSRILATGFDDETEEKLLKEVSRLSRQPYGSAEGSVIRSYLDTCLDVPWNIRTKETIDIKKARKMLDEDHFGLDKVKERIIEFLSVRKLAPEVKGGVICLVGPPGTGKTSIAMSIARATNRKLSRVALGGVHDEAEIRGHRKTYIGAMPGRLVSGLIQAGSMNPLMVLDEIDKLGSDYRGDPSAALLEALDFEQNCHFRDNYMEIPVDLSDVLFITTANTTDTIPRPLLDRMEVIELTSYTDEEKLQIARRHLLPKQREKHGLNGRTLRISDDAIREIISLYTRESGVRLLEREIAAVCRKCAAGIAQGEYKSLNVRAGMLEPLLGVPRYKPDAIYPRDEVGLVRGLAWTAVGGEVLDVEVNVVDGAGHLELTGNLGDVMKESCKAAISYIRSRASQLGIDPEFYRKKDIHIHFPEGAVPKDGPSAGITICIGVISALTGIPVRRDLAMTGEITLRGRILPIGGLKEKTMAALRAGVSTVIIPAGNEADLDEIDQSVRHSLRFVTADHVDAILDTALNRLAAREDAQSERQERTAATAPVPQPVPDAGARIGQ</sequence>
<dbReference type="SUPFAM" id="SSF88697">
    <property type="entry name" value="PUA domain-like"/>
    <property type="match status" value="1"/>
</dbReference>
<dbReference type="InterPro" id="IPR027543">
    <property type="entry name" value="Lon_bac"/>
</dbReference>
<evidence type="ECO:0000256" key="17">
    <source>
        <dbReference type="PIRSR" id="PIRSR001174-2"/>
    </source>
</evidence>
<keyword evidence="3 14" id="KW-0645">Protease</keyword>
<comment type="caution">
    <text evidence="23">The sequence shown here is derived from an EMBL/GenBank/DDBJ whole genome shotgun (WGS) entry which is preliminary data.</text>
</comment>
<evidence type="ECO:0000256" key="8">
    <source>
        <dbReference type="ARBA" id="ARBA00023016"/>
    </source>
</evidence>
<dbReference type="Gene3D" id="1.10.8.60">
    <property type="match status" value="1"/>
</dbReference>
<dbReference type="InterPro" id="IPR046336">
    <property type="entry name" value="Lon_prtase_N_sf"/>
</dbReference>
<comment type="subcellular location">
    <subcellularLocation>
        <location evidence="1 14 15">Cytoplasm</location>
    </subcellularLocation>
</comment>
<evidence type="ECO:0000256" key="6">
    <source>
        <dbReference type="ARBA" id="ARBA00022825"/>
    </source>
</evidence>
<dbReference type="FunFam" id="3.40.50.300:FF:000021">
    <property type="entry name" value="Lon protease homolog"/>
    <property type="match status" value="1"/>
</dbReference>
<evidence type="ECO:0000313" key="23">
    <source>
        <dbReference type="EMBL" id="HIQ77918.1"/>
    </source>
</evidence>
<dbReference type="Gene3D" id="2.30.130.40">
    <property type="entry name" value="LON domain-like"/>
    <property type="match status" value="1"/>
</dbReference>
<comment type="catalytic activity">
    <reaction evidence="9 14 15 18">
        <text>Hydrolysis of proteins in presence of ATP.</text>
        <dbReference type="EC" id="3.4.21.53"/>
    </reaction>
</comment>
<dbReference type="GO" id="GO:0005524">
    <property type="term" value="F:ATP binding"/>
    <property type="evidence" value="ECO:0007669"/>
    <property type="project" value="UniProtKB-UniRule"/>
</dbReference>
<evidence type="ECO:0000256" key="11">
    <source>
        <dbReference type="ARBA" id="ARBA00066743"/>
    </source>
</evidence>
<dbReference type="Gene3D" id="3.30.230.10">
    <property type="match status" value="1"/>
</dbReference>
<dbReference type="Pfam" id="PF02190">
    <property type="entry name" value="LON_substr_bdg"/>
    <property type="match status" value="1"/>
</dbReference>
<feature type="active site" evidence="14 16">
    <location>
        <position position="724"/>
    </location>
</feature>
<dbReference type="Pfam" id="PF05362">
    <property type="entry name" value="Lon_C"/>
    <property type="match status" value="1"/>
</dbReference>
<evidence type="ECO:0000256" key="19">
    <source>
        <dbReference type="RuleBase" id="RU000591"/>
    </source>
</evidence>
<dbReference type="EC" id="3.4.21.53" evidence="11 14"/>
<dbReference type="InterPro" id="IPR015947">
    <property type="entry name" value="PUA-like_sf"/>
</dbReference>
<evidence type="ECO:0000256" key="9">
    <source>
        <dbReference type="ARBA" id="ARBA00050665"/>
    </source>
</evidence>
<dbReference type="PRINTS" id="PR00830">
    <property type="entry name" value="ENDOLAPTASE"/>
</dbReference>
<protein>
    <recommendedName>
        <fullName evidence="12 14">Lon protease</fullName>
        <ecNumber evidence="11 14">3.4.21.53</ecNumber>
    </recommendedName>
    <alternativeName>
        <fullName evidence="13 14">ATP-dependent protease La</fullName>
    </alternativeName>
</protein>
<keyword evidence="8 14" id="KW-0346">Stress response</keyword>
<evidence type="ECO:0000256" key="20">
    <source>
        <dbReference type="SAM" id="MobiDB-lite"/>
    </source>
</evidence>
<evidence type="ECO:0000256" key="14">
    <source>
        <dbReference type="HAMAP-Rule" id="MF_01973"/>
    </source>
</evidence>
<feature type="binding site" evidence="14 17">
    <location>
        <begin position="358"/>
        <end position="365"/>
    </location>
    <ligand>
        <name>ATP</name>
        <dbReference type="ChEBI" id="CHEBI:30616"/>
    </ligand>
</feature>
<dbReference type="GO" id="GO:0005737">
    <property type="term" value="C:cytoplasm"/>
    <property type="evidence" value="ECO:0007669"/>
    <property type="project" value="UniProtKB-SubCell"/>
</dbReference>
<dbReference type="PANTHER" id="PTHR10046">
    <property type="entry name" value="ATP DEPENDENT LON PROTEASE FAMILY MEMBER"/>
    <property type="match status" value="1"/>
</dbReference>
<comment type="subunit">
    <text evidence="14 15">Homohexamer. Organized in a ring with a central cavity.</text>
</comment>
<dbReference type="SUPFAM" id="SSF54211">
    <property type="entry name" value="Ribosomal protein S5 domain 2-like"/>
    <property type="match status" value="1"/>
</dbReference>
<feature type="compositionally biased region" description="Basic and acidic residues" evidence="20">
    <location>
        <begin position="779"/>
        <end position="789"/>
    </location>
</feature>
<dbReference type="InterPro" id="IPR020568">
    <property type="entry name" value="Ribosomal_Su5_D2-typ_SF"/>
</dbReference>
<dbReference type="Gene3D" id="1.20.5.5270">
    <property type="match status" value="1"/>
</dbReference>
<evidence type="ECO:0000256" key="3">
    <source>
        <dbReference type="ARBA" id="ARBA00022670"/>
    </source>
</evidence>
<comment type="similarity">
    <text evidence="14 15 18 19">Belongs to the peptidase S16 family.</text>
</comment>
<evidence type="ECO:0000256" key="12">
    <source>
        <dbReference type="ARBA" id="ARBA00071934"/>
    </source>
</evidence>
<dbReference type="SUPFAM" id="SSF52540">
    <property type="entry name" value="P-loop containing nucleoside triphosphate hydrolases"/>
    <property type="match status" value="1"/>
</dbReference>
<dbReference type="InterPro" id="IPR027417">
    <property type="entry name" value="P-loop_NTPase"/>
</dbReference>
<evidence type="ECO:0000256" key="4">
    <source>
        <dbReference type="ARBA" id="ARBA00022741"/>
    </source>
</evidence>
<dbReference type="Proteomes" id="UP000824262">
    <property type="component" value="Unassembled WGS sequence"/>
</dbReference>
<keyword evidence="4 14" id="KW-0547">Nucleotide-binding</keyword>
<dbReference type="InterPro" id="IPR003111">
    <property type="entry name" value="Lon_prtase_N"/>
</dbReference>
<reference evidence="23" key="2">
    <citation type="journal article" date="2021" name="PeerJ">
        <title>Extensive microbial diversity within the chicken gut microbiome revealed by metagenomics and culture.</title>
        <authorList>
            <person name="Gilroy R."/>
            <person name="Ravi A."/>
            <person name="Getino M."/>
            <person name="Pursley I."/>
            <person name="Horton D.L."/>
            <person name="Alikhan N.F."/>
            <person name="Baker D."/>
            <person name="Gharbi K."/>
            <person name="Hall N."/>
            <person name="Watson M."/>
            <person name="Adriaenssens E.M."/>
            <person name="Foster-Nyarko E."/>
            <person name="Jarju S."/>
            <person name="Secka A."/>
            <person name="Antonio M."/>
            <person name="Oren A."/>
            <person name="Chaudhuri R.R."/>
            <person name="La Ragione R."/>
            <person name="Hildebrand F."/>
            <person name="Pallen M.J."/>
        </authorList>
    </citation>
    <scope>NUCLEOTIDE SEQUENCE</scope>
    <source>
        <strain evidence="23">ChiBcolR7-354</strain>
    </source>
</reference>
<dbReference type="GO" id="GO:0016887">
    <property type="term" value="F:ATP hydrolysis activity"/>
    <property type="evidence" value="ECO:0007669"/>
    <property type="project" value="UniProtKB-UniRule"/>
</dbReference>
<feature type="active site" evidence="14 16">
    <location>
        <position position="681"/>
    </location>
</feature>
<feature type="domain" description="Lon N-terminal" evidence="22">
    <location>
        <begin position="12"/>
        <end position="207"/>
    </location>
</feature>
<keyword evidence="7 14" id="KW-0067">ATP-binding</keyword>
<dbReference type="AlphaFoldDB" id="A0A9D1CS13"/>
<dbReference type="Gene3D" id="3.40.50.300">
    <property type="entry name" value="P-loop containing nucleotide triphosphate hydrolases"/>
    <property type="match status" value="1"/>
</dbReference>
<comment type="induction">
    <text evidence="14">By heat shock.</text>
</comment>
<dbReference type="GO" id="GO:0006515">
    <property type="term" value="P:protein quality control for misfolded or incompletely synthesized proteins"/>
    <property type="evidence" value="ECO:0007669"/>
    <property type="project" value="UniProtKB-UniRule"/>
</dbReference>
<dbReference type="GO" id="GO:0004176">
    <property type="term" value="F:ATP-dependent peptidase activity"/>
    <property type="evidence" value="ECO:0007669"/>
    <property type="project" value="UniProtKB-UniRule"/>
</dbReference>
<dbReference type="GO" id="GO:0034605">
    <property type="term" value="P:cellular response to heat"/>
    <property type="evidence" value="ECO:0007669"/>
    <property type="project" value="UniProtKB-UniRule"/>
</dbReference>
<dbReference type="InterPro" id="IPR003959">
    <property type="entry name" value="ATPase_AAA_core"/>
</dbReference>
<dbReference type="CDD" id="cd19500">
    <property type="entry name" value="RecA-like_Lon"/>
    <property type="match status" value="1"/>
</dbReference>
<keyword evidence="5 14" id="KW-0378">Hydrolase</keyword>
<gene>
    <name evidence="14 23" type="primary">lon</name>
    <name evidence="23" type="ORF">IAB77_01510</name>
</gene>
<accession>A0A9D1CS13</accession>
<dbReference type="InterPro" id="IPR014721">
    <property type="entry name" value="Ribsml_uS5_D2-typ_fold_subgr"/>
</dbReference>
<name>A0A9D1CS13_9FIRM</name>
<dbReference type="InterPro" id="IPR004815">
    <property type="entry name" value="Lon_bac/euk-typ"/>
</dbReference>
<evidence type="ECO:0000259" key="21">
    <source>
        <dbReference type="PROSITE" id="PS51786"/>
    </source>
</evidence>
<dbReference type="PROSITE" id="PS51786">
    <property type="entry name" value="LON_PROTEOLYTIC"/>
    <property type="match status" value="1"/>
</dbReference>
<keyword evidence="2 14" id="KW-0963">Cytoplasm</keyword>
<reference evidence="23" key="1">
    <citation type="submission" date="2020-10" db="EMBL/GenBank/DDBJ databases">
        <authorList>
            <person name="Gilroy R."/>
        </authorList>
    </citation>
    <scope>NUCLEOTIDE SEQUENCE</scope>
    <source>
        <strain evidence="23">ChiBcolR7-354</strain>
    </source>
</reference>